<sequence length="433" mass="50282">KHSCTSSTPDKREPATGCVVIPYIQGVMEPIKRILNTHNVKVAQKPFQTLGQIFAKPKDPDIKEQRTNPTYSVPCNDCDNEYIRQTKRKFATRLKEHQKPVFFCKKENSALLEHTCLTNHTIGWYKSKIITVNQRYHQCLDLGQPACKHQESALPSIPIELSALINNSETSRVKEFCHSKEQQTFTKQREKHDRKLRHLLIKRSPANSGSSLKDKWVMNLFFEELSLLEWSGLEKGSLLLLAKYCQLKLSLLLRKGTWILTGLYFLLTRLILVLRLQRRDLKKMLPWDKELLCLTPDEREPATGFAVIPNIQGFTEPIRIQQTDANYSIPCNDCDNEYTGQTKRQFDTHLKEHQKVVFFCKKENSALWEHTCLTNHTIEWDKSKIISTNRHYYHPLCLEARHINSAHAPLNHDDGRVLPDAYLCLVRKKRTAN</sequence>
<evidence type="ECO:0000313" key="2">
    <source>
        <dbReference type="EMBL" id="RMX53840.1"/>
    </source>
</evidence>
<dbReference type="EMBL" id="RCHS01001413">
    <property type="protein sequence ID" value="RMX53840.1"/>
    <property type="molecule type" value="Genomic_DNA"/>
</dbReference>
<evidence type="ECO:0000256" key="1">
    <source>
        <dbReference type="SAM" id="Phobius"/>
    </source>
</evidence>
<dbReference type="CDD" id="cd10442">
    <property type="entry name" value="GIY-YIG_PLEs"/>
    <property type="match status" value="1"/>
</dbReference>
<gene>
    <name evidence="2" type="ORF">pdam_00000468</name>
</gene>
<reference evidence="2 3" key="1">
    <citation type="journal article" date="2018" name="Sci. Rep.">
        <title>Comparative analysis of the Pocillopora damicornis genome highlights role of immune system in coral evolution.</title>
        <authorList>
            <person name="Cunning R."/>
            <person name="Bay R.A."/>
            <person name="Gillette P."/>
            <person name="Baker A.C."/>
            <person name="Traylor-Knowles N."/>
        </authorList>
    </citation>
    <scope>NUCLEOTIDE SEQUENCE [LARGE SCALE GENOMIC DNA]</scope>
    <source>
        <strain evidence="2">RSMAS</strain>
        <tissue evidence="2">Whole animal</tissue>
    </source>
</reference>
<dbReference type="Proteomes" id="UP000275408">
    <property type="component" value="Unassembled WGS sequence"/>
</dbReference>
<name>A0A3M6UJI4_POCDA</name>
<feature type="non-terminal residue" evidence="2">
    <location>
        <position position="1"/>
    </location>
</feature>
<comment type="caution">
    <text evidence="2">The sequence shown here is derived from an EMBL/GenBank/DDBJ whole genome shotgun (WGS) entry which is preliminary data.</text>
</comment>
<protein>
    <recommendedName>
        <fullName evidence="4">C2H2-type domain-containing protein</fullName>
    </recommendedName>
</protein>
<organism evidence="2 3">
    <name type="scientific">Pocillopora damicornis</name>
    <name type="common">Cauliflower coral</name>
    <name type="synonym">Millepora damicornis</name>
    <dbReference type="NCBI Taxonomy" id="46731"/>
    <lineage>
        <taxon>Eukaryota</taxon>
        <taxon>Metazoa</taxon>
        <taxon>Cnidaria</taxon>
        <taxon>Anthozoa</taxon>
        <taxon>Hexacorallia</taxon>
        <taxon>Scleractinia</taxon>
        <taxon>Astrocoeniina</taxon>
        <taxon>Pocilloporidae</taxon>
        <taxon>Pocillopora</taxon>
    </lineage>
</organism>
<evidence type="ECO:0000313" key="3">
    <source>
        <dbReference type="Proteomes" id="UP000275408"/>
    </source>
</evidence>
<feature type="transmembrane region" description="Helical" evidence="1">
    <location>
        <begin position="256"/>
        <end position="274"/>
    </location>
</feature>
<proteinExistence type="predicted"/>
<dbReference type="PANTHER" id="PTHR21301">
    <property type="entry name" value="REVERSE TRANSCRIPTASE"/>
    <property type="match status" value="1"/>
</dbReference>
<keyword evidence="3" id="KW-1185">Reference proteome</keyword>
<keyword evidence="1" id="KW-1133">Transmembrane helix</keyword>
<dbReference type="AlphaFoldDB" id="A0A3M6UJI4"/>
<keyword evidence="1" id="KW-0472">Membrane</keyword>
<keyword evidence="1" id="KW-0812">Transmembrane</keyword>
<evidence type="ECO:0008006" key="4">
    <source>
        <dbReference type="Google" id="ProtNLM"/>
    </source>
</evidence>
<dbReference type="PANTHER" id="PTHR21301:SF11">
    <property type="entry name" value="GIY-YIG DOMAIN-CONTAINING PROTEIN"/>
    <property type="match status" value="1"/>
</dbReference>
<accession>A0A3M6UJI4</accession>